<feature type="domain" description="Glycosyltransferase 2-like" evidence="1">
    <location>
        <begin position="5"/>
        <end position="120"/>
    </location>
</feature>
<protein>
    <submittedName>
        <fullName evidence="2">Glycosyl transferase</fullName>
    </submittedName>
</protein>
<comment type="caution">
    <text evidence="2">The sequence shown here is derived from an EMBL/GenBank/DDBJ whole genome shotgun (WGS) entry which is preliminary data.</text>
</comment>
<dbReference type="GO" id="GO:0006487">
    <property type="term" value="P:protein N-linked glycosylation"/>
    <property type="evidence" value="ECO:0007669"/>
    <property type="project" value="TreeGrafter"/>
</dbReference>
<evidence type="ECO:0000313" key="3">
    <source>
        <dbReference type="Proteomes" id="UP000233293"/>
    </source>
</evidence>
<reference evidence="3" key="1">
    <citation type="submission" date="2017-12" db="EMBL/GenBank/DDBJ databases">
        <title>Draft genome sequence of Telmatospirillum siberiense 26-4b1T, an acidotolerant peatland alphaproteobacterium potentially involved in sulfur cycling.</title>
        <authorList>
            <person name="Hausmann B."/>
            <person name="Pjevac P."/>
            <person name="Schreck K."/>
            <person name="Herbold C.W."/>
            <person name="Daims H."/>
            <person name="Wagner M."/>
            <person name="Pester M."/>
            <person name="Loy A."/>
        </authorList>
    </citation>
    <scope>NUCLEOTIDE SEQUENCE [LARGE SCALE GENOMIC DNA]</scope>
    <source>
        <strain evidence="3">26-4b1</strain>
    </source>
</reference>
<evidence type="ECO:0000259" key="1">
    <source>
        <dbReference type="Pfam" id="PF00535"/>
    </source>
</evidence>
<keyword evidence="3" id="KW-1185">Reference proteome</keyword>
<dbReference type="Gene3D" id="3.90.550.10">
    <property type="entry name" value="Spore Coat Polysaccharide Biosynthesis Protein SpsA, Chain A"/>
    <property type="match status" value="1"/>
</dbReference>
<dbReference type="OrthoDB" id="9808633at2"/>
<organism evidence="2 3">
    <name type="scientific">Telmatospirillum siberiense</name>
    <dbReference type="NCBI Taxonomy" id="382514"/>
    <lineage>
        <taxon>Bacteria</taxon>
        <taxon>Pseudomonadati</taxon>
        <taxon>Pseudomonadota</taxon>
        <taxon>Alphaproteobacteria</taxon>
        <taxon>Rhodospirillales</taxon>
        <taxon>Rhodospirillaceae</taxon>
        <taxon>Telmatospirillum</taxon>
    </lineage>
</organism>
<dbReference type="AlphaFoldDB" id="A0A2N3PW07"/>
<gene>
    <name evidence="2" type="ORF">CWS72_10870</name>
</gene>
<keyword evidence="2" id="KW-0808">Transferase</keyword>
<dbReference type="Pfam" id="PF00535">
    <property type="entry name" value="Glycos_transf_2"/>
    <property type="match status" value="1"/>
</dbReference>
<name>A0A2N3PW07_9PROT</name>
<accession>A0A2N3PW07</accession>
<dbReference type="InterPro" id="IPR029044">
    <property type="entry name" value="Nucleotide-diphossugar_trans"/>
</dbReference>
<dbReference type="RefSeq" id="WP_101250630.1">
    <property type="nucleotide sequence ID" value="NZ_PIUM01000010.1"/>
</dbReference>
<evidence type="ECO:0000313" key="2">
    <source>
        <dbReference type="EMBL" id="PKU24594.1"/>
    </source>
</evidence>
<dbReference type="CDD" id="cd04179">
    <property type="entry name" value="DPM_DPG-synthase_like"/>
    <property type="match status" value="1"/>
</dbReference>
<dbReference type="EMBL" id="PIUM01000010">
    <property type="protein sequence ID" value="PKU24594.1"/>
    <property type="molecule type" value="Genomic_DNA"/>
</dbReference>
<dbReference type="SUPFAM" id="SSF53448">
    <property type="entry name" value="Nucleotide-diphospho-sugar transferases"/>
    <property type="match status" value="1"/>
</dbReference>
<dbReference type="Proteomes" id="UP000233293">
    <property type="component" value="Unassembled WGS sequence"/>
</dbReference>
<dbReference type="PANTHER" id="PTHR10859">
    <property type="entry name" value="GLYCOSYL TRANSFERASE"/>
    <property type="match status" value="1"/>
</dbReference>
<proteinExistence type="predicted"/>
<dbReference type="GO" id="GO:0016740">
    <property type="term" value="F:transferase activity"/>
    <property type="evidence" value="ECO:0007669"/>
    <property type="project" value="UniProtKB-KW"/>
</dbReference>
<dbReference type="PANTHER" id="PTHR10859:SF91">
    <property type="entry name" value="DOLICHYL-PHOSPHATE BETA-GLUCOSYLTRANSFERASE"/>
    <property type="match status" value="1"/>
</dbReference>
<dbReference type="InterPro" id="IPR001173">
    <property type="entry name" value="Glyco_trans_2-like"/>
</dbReference>
<sequence>MKICAVVPSHNHWTALAGVIGGLRSAGLPVFIVDDGSAEPARSAIARLHAPEDGVRVHRLAVNRGKGVAVVEAFRLAWEAGFTHALQIDADGQHDLDAVPGLLALAGRHPQALVTGLPRYDASIPPGRRIGRWVTHVWVWVETLSLRISDSMCGFRVYPLAAVHALLGRHKVGRRMDFDTEIMVRLFWEGTPVLGLPVRVTYPPGNISNFDLLRDNWRISVMHSRLVLTMLIRLPSILAHRPQFPEEVS</sequence>